<dbReference type="InParanoid" id="A0A061ETC0"/>
<name>A0A061ETC0_THECC</name>
<sequence>MMLCLCLLNYFSRDFDSSSNFIENCQYSKRSDTTLSNSWTTSQHFYISHLNIVFLVKIWFYGYCVGSST</sequence>
<reference evidence="1 2" key="1">
    <citation type="journal article" date="2013" name="Genome Biol.">
        <title>The genome sequence of the most widely cultivated cacao type and its use to identify candidate genes regulating pod color.</title>
        <authorList>
            <person name="Motamayor J.C."/>
            <person name="Mockaitis K."/>
            <person name="Schmutz J."/>
            <person name="Haiminen N."/>
            <person name="Iii D.L."/>
            <person name="Cornejo O."/>
            <person name="Findley S.D."/>
            <person name="Zheng P."/>
            <person name="Utro F."/>
            <person name="Royaert S."/>
            <person name="Saski C."/>
            <person name="Jenkins J."/>
            <person name="Podicheti R."/>
            <person name="Zhao M."/>
            <person name="Scheffler B.E."/>
            <person name="Stack J.C."/>
            <person name="Feltus F.A."/>
            <person name="Mustiga G.M."/>
            <person name="Amores F."/>
            <person name="Phillips W."/>
            <person name="Marelli J.P."/>
            <person name="May G.D."/>
            <person name="Shapiro H."/>
            <person name="Ma J."/>
            <person name="Bustamante C.D."/>
            <person name="Schnell R.J."/>
            <person name="Main D."/>
            <person name="Gilbert D."/>
            <person name="Parida L."/>
            <person name="Kuhn D.N."/>
        </authorList>
    </citation>
    <scope>NUCLEOTIDE SEQUENCE [LARGE SCALE GENOMIC DNA]</scope>
    <source>
        <strain evidence="2">cv. Matina 1-6</strain>
    </source>
</reference>
<dbReference type="Gramene" id="EOY05549">
    <property type="protein sequence ID" value="EOY05549"/>
    <property type="gene ID" value="TCM_020523"/>
</dbReference>
<dbReference type="EMBL" id="CM001882">
    <property type="protein sequence ID" value="EOY05549.1"/>
    <property type="molecule type" value="Genomic_DNA"/>
</dbReference>
<accession>A0A061ETC0</accession>
<protein>
    <submittedName>
        <fullName evidence="1">Uncharacterized protein</fullName>
    </submittedName>
</protein>
<dbReference type="HOGENOM" id="CLU_2780979_0_0_1"/>
<dbReference type="AlphaFoldDB" id="A0A061ETC0"/>
<proteinExistence type="predicted"/>
<evidence type="ECO:0000313" key="1">
    <source>
        <dbReference type="EMBL" id="EOY05549.1"/>
    </source>
</evidence>
<dbReference type="Proteomes" id="UP000026915">
    <property type="component" value="Chromosome 4"/>
</dbReference>
<evidence type="ECO:0000313" key="2">
    <source>
        <dbReference type="Proteomes" id="UP000026915"/>
    </source>
</evidence>
<organism evidence="1 2">
    <name type="scientific">Theobroma cacao</name>
    <name type="common">Cacao</name>
    <name type="synonym">Cocoa</name>
    <dbReference type="NCBI Taxonomy" id="3641"/>
    <lineage>
        <taxon>Eukaryota</taxon>
        <taxon>Viridiplantae</taxon>
        <taxon>Streptophyta</taxon>
        <taxon>Embryophyta</taxon>
        <taxon>Tracheophyta</taxon>
        <taxon>Spermatophyta</taxon>
        <taxon>Magnoliopsida</taxon>
        <taxon>eudicotyledons</taxon>
        <taxon>Gunneridae</taxon>
        <taxon>Pentapetalae</taxon>
        <taxon>rosids</taxon>
        <taxon>malvids</taxon>
        <taxon>Malvales</taxon>
        <taxon>Malvaceae</taxon>
        <taxon>Byttnerioideae</taxon>
        <taxon>Theobroma</taxon>
    </lineage>
</organism>
<keyword evidence="2" id="KW-1185">Reference proteome</keyword>
<gene>
    <name evidence="1" type="ORF">TCM_020523</name>
</gene>